<evidence type="ECO:0000259" key="22">
    <source>
        <dbReference type="PROSITE" id="PS50160"/>
    </source>
</evidence>
<evidence type="ECO:0000256" key="11">
    <source>
        <dbReference type="ARBA" id="ARBA00022839"/>
    </source>
</evidence>
<dbReference type="GO" id="GO:0006310">
    <property type="term" value="P:DNA recombination"/>
    <property type="evidence" value="ECO:0007669"/>
    <property type="project" value="UniProtKB-KW"/>
</dbReference>
<keyword evidence="6" id="KW-0540">Nuclease</keyword>
<keyword evidence="14" id="KW-0238">DNA-binding</keyword>
<evidence type="ECO:0000256" key="7">
    <source>
        <dbReference type="ARBA" id="ARBA00022723"/>
    </source>
</evidence>
<dbReference type="PROSITE" id="PS50160">
    <property type="entry name" value="DNA_LIGASE_A3"/>
    <property type="match status" value="1"/>
</dbReference>
<dbReference type="InterPro" id="IPR012309">
    <property type="entry name" value="DNA_ligase_ATP-dep_C"/>
</dbReference>
<dbReference type="Gene3D" id="3.90.920.10">
    <property type="entry name" value="DNA primase, PRIM domain"/>
    <property type="match status" value="1"/>
</dbReference>
<dbReference type="Gene3D" id="3.30.1490.70">
    <property type="match status" value="1"/>
</dbReference>
<dbReference type="GO" id="GO:0003910">
    <property type="term" value="F:DNA ligase (ATP) activity"/>
    <property type="evidence" value="ECO:0007669"/>
    <property type="project" value="UniProtKB-EC"/>
</dbReference>
<dbReference type="GO" id="GO:0003887">
    <property type="term" value="F:DNA-directed DNA polymerase activity"/>
    <property type="evidence" value="ECO:0007669"/>
    <property type="project" value="UniProtKB-KW"/>
</dbReference>
<evidence type="ECO:0000256" key="13">
    <source>
        <dbReference type="ARBA" id="ARBA00022932"/>
    </source>
</evidence>
<comment type="catalytic activity">
    <reaction evidence="20">
        <text>ATP + (deoxyribonucleotide)n-3'-hydroxyl + 5'-phospho-(deoxyribonucleotide)m = (deoxyribonucleotide)n+m + AMP + diphosphate.</text>
        <dbReference type="EC" id="6.5.1.1"/>
    </reaction>
</comment>
<evidence type="ECO:0000256" key="10">
    <source>
        <dbReference type="ARBA" id="ARBA00022801"/>
    </source>
</evidence>
<evidence type="ECO:0000256" key="3">
    <source>
        <dbReference type="ARBA" id="ARBA00022598"/>
    </source>
</evidence>
<dbReference type="Gene3D" id="3.30.470.30">
    <property type="entry name" value="DNA ligase/mRNA capping enzyme"/>
    <property type="match status" value="1"/>
</dbReference>
<keyword evidence="16" id="KW-0234">DNA repair</keyword>
<dbReference type="Pfam" id="PF21686">
    <property type="entry name" value="LigD_Prim-Pol"/>
    <property type="match status" value="1"/>
</dbReference>
<protein>
    <recommendedName>
        <fullName evidence="2">DNA ligase (ATP)</fullName>
        <ecNumber evidence="2">6.5.1.1</ecNumber>
    </recommendedName>
    <alternativeName>
        <fullName evidence="19">NHEJ DNA polymerase</fullName>
    </alternativeName>
</protein>
<dbReference type="PANTHER" id="PTHR42705">
    <property type="entry name" value="BIFUNCTIONAL NON-HOMOLOGOUS END JOINING PROTEIN LIGD"/>
    <property type="match status" value="1"/>
</dbReference>
<organism evidence="23 24">
    <name type="scientific">Zeaxanthinibacter enoshimensis</name>
    <dbReference type="NCBI Taxonomy" id="392009"/>
    <lineage>
        <taxon>Bacteria</taxon>
        <taxon>Pseudomonadati</taxon>
        <taxon>Bacteroidota</taxon>
        <taxon>Flavobacteriia</taxon>
        <taxon>Flavobacteriales</taxon>
        <taxon>Flavobacteriaceae</taxon>
        <taxon>Zeaxanthinibacter</taxon>
    </lineage>
</organism>
<dbReference type="OrthoDB" id="9802472at2"/>
<evidence type="ECO:0000256" key="9">
    <source>
        <dbReference type="ARBA" id="ARBA00022763"/>
    </source>
</evidence>
<dbReference type="InterPro" id="IPR014146">
    <property type="entry name" value="LigD_ligase_dom"/>
</dbReference>
<dbReference type="SUPFAM" id="SSF50249">
    <property type="entry name" value="Nucleic acid-binding proteins"/>
    <property type="match status" value="1"/>
</dbReference>
<dbReference type="GO" id="GO:0004527">
    <property type="term" value="F:exonuclease activity"/>
    <property type="evidence" value="ECO:0007669"/>
    <property type="project" value="UniProtKB-KW"/>
</dbReference>
<evidence type="ECO:0000256" key="2">
    <source>
        <dbReference type="ARBA" id="ARBA00012727"/>
    </source>
</evidence>
<dbReference type="PANTHER" id="PTHR42705:SF2">
    <property type="entry name" value="BIFUNCTIONAL NON-HOMOLOGOUS END JOINING PROTEIN LIGD"/>
    <property type="match status" value="1"/>
</dbReference>
<dbReference type="GO" id="GO:0003677">
    <property type="term" value="F:DNA binding"/>
    <property type="evidence" value="ECO:0007669"/>
    <property type="project" value="UniProtKB-KW"/>
</dbReference>
<dbReference type="Pfam" id="PF04679">
    <property type="entry name" value="DNA_ligase_A_C"/>
    <property type="match status" value="1"/>
</dbReference>
<feature type="region of interest" description="Disordered" evidence="21">
    <location>
        <begin position="493"/>
        <end position="512"/>
    </location>
</feature>
<evidence type="ECO:0000313" key="23">
    <source>
        <dbReference type="EMBL" id="TDQ33038.1"/>
    </source>
</evidence>
<evidence type="ECO:0000313" key="24">
    <source>
        <dbReference type="Proteomes" id="UP000295468"/>
    </source>
</evidence>
<dbReference type="GO" id="GO:0006281">
    <property type="term" value="P:DNA repair"/>
    <property type="evidence" value="ECO:0007669"/>
    <property type="project" value="UniProtKB-KW"/>
</dbReference>
<evidence type="ECO:0000256" key="5">
    <source>
        <dbReference type="ARBA" id="ARBA00022695"/>
    </source>
</evidence>
<evidence type="ECO:0000256" key="8">
    <source>
        <dbReference type="ARBA" id="ARBA00022741"/>
    </source>
</evidence>
<dbReference type="AlphaFoldDB" id="A0A4R6TVS9"/>
<proteinExistence type="predicted"/>
<keyword evidence="12" id="KW-0067">ATP-binding</keyword>
<dbReference type="Pfam" id="PF13298">
    <property type="entry name" value="LigD_N"/>
    <property type="match status" value="1"/>
</dbReference>
<dbReference type="NCBIfam" id="TIGR02776">
    <property type="entry name" value="NHEJ_ligase_prk"/>
    <property type="match status" value="1"/>
</dbReference>
<dbReference type="InterPro" id="IPR052171">
    <property type="entry name" value="NHEJ_LigD"/>
</dbReference>
<feature type="compositionally biased region" description="Basic and acidic residues" evidence="21">
    <location>
        <begin position="1"/>
        <end position="14"/>
    </location>
</feature>
<evidence type="ECO:0000256" key="20">
    <source>
        <dbReference type="ARBA" id="ARBA00034003"/>
    </source>
</evidence>
<dbReference type="NCBIfam" id="TIGR02778">
    <property type="entry name" value="ligD_pol"/>
    <property type="match status" value="1"/>
</dbReference>
<dbReference type="InterPro" id="IPR014143">
    <property type="entry name" value="NHEJ_ligase_prk"/>
</dbReference>
<evidence type="ECO:0000256" key="18">
    <source>
        <dbReference type="ARBA" id="ARBA00023268"/>
    </source>
</evidence>
<evidence type="ECO:0000256" key="17">
    <source>
        <dbReference type="ARBA" id="ARBA00023211"/>
    </source>
</evidence>
<comment type="caution">
    <text evidence="23">The sequence shown here is derived from an EMBL/GenBank/DDBJ whole genome shotgun (WGS) entry which is preliminary data.</text>
</comment>
<evidence type="ECO:0000256" key="19">
    <source>
        <dbReference type="ARBA" id="ARBA00029943"/>
    </source>
</evidence>
<evidence type="ECO:0000256" key="21">
    <source>
        <dbReference type="SAM" id="MobiDB-lite"/>
    </source>
</evidence>
<dbReference type="SUPFAM" id="SSF56091">
    <property type="entry name" value="DNA ligase/mRNA capping enzyme, catalytic domain"/>
    <property type="match status" value="1"/>
</dbReference>
<keyword evidence="13" id="KW-0239">DNA-directed DNA polymerase</keyword>
<accession>A0A4R6TVS9</accession>
<dbReference type="RefSeq" id="WP_133643052.1">
    <property type="nucleotide sequence ID" value="NZ_SNYI01000001.1"/>
</dbReference>
<keyword evidence="7" id="KW-0479">Metal-binding</keyword>
<keyword evidence="11" id="KW-0269">Exonuclease</keyword>
<keyword evidence="8" id="KW-0547">Nucleotide-binding</keyword>
<feature type="region of interest" description="Disordered" evidence="21">
    <location>
        <begin position="1"/>
        <end position="21"/>
    </location>
</feature>
<evidence type="ECO:0000256" key="6">
    <source>
        <dbReference type="ARBA" id="ARBA00022722"/>
    </source>
</evidence>
<name>A0A4R6TVS9_9FLAO</name>
<keyword evidence="5" id="KW-0548">Nucleotidyltransferase</keyword>
<keyword evidence="10" id="KW-0378">Hydrolase</keyword>
<comment type="cofactor">
    <cofactor evidence="1">
        <name>Mn(2+)</name>
        <dbReference type="ChEBI" id="CHEBI:29035"/>
    </cofactor>
</comment>
<evidence type="ECO:0000256" key="15">
    <source>
        <dbReference type="ARBA" id="ARBA00023172"/>
    </source>
</evidence>
<sequence length="808" mass="91825">MGLEQYIKKRDFKNTPEPGGEYDRGNRLRFVIQRHQASRLHYDLRLEMEGVLKSWAVPKGPSMNPKDKRLAIETEDHPVKYLHFQGTIPKGNYGAGVMDIWDSGTYRIEEKDKGDSPVSQWKKGDMKIIFSGSKIKGQFALVKTNRGEKQNQWLLIKKKDEFSTDLEYDAEIFIGQRSSSKDGSGRETKIRKIEPGIFVKPMLASPAKKIFNDPGYIYELKWDGYRMLCNVKKGKAELYSRNGYSYNSKFGILKDELESLPHDCILDGEVVVLEKDGTPNFQKLQNYSAKTQGTLRYYVFDILYLNGHNTTELPLLDRKSLLPELLEDLENVVYSDHVKGMGTALYNKAIKAGLEGVMAKEAKSTYSPGFRTEKWLKVKESSTEDALICGYSDSLKGGGKFGSLILGMYQEGSLVYVGNCGTGFSNKEQTRLLNKLKTLERDDSPFGKKINLKGRKPHWTEPVLVCEVKFSEWTSSGLMRHPVYMGLREDKDAEEVQGTTPANNTKDKKSGTLEIDGLQVPVSNLEKVYWPGEGYTKYDLIDYYIQVSETILPYLKDRPQNLHRHPNGIDKPSFYQKDNEHLPSWVRTFTVYSESSKKEIDYLLCQDEATLVYMANLGCIELNPWNSTIEKPEHPTYTVIDIDPSSGNSFEEVIEVAQVAKEVLDTAGIPGYCKTSGSSGLHIYIPLEQKYSYEEARDFTKLLCYYIHDKLPKLTSLERAVKKRKNKIYLDYLQNRKSQTLAAPYCVRPRPGAPVSMPLDWKEVKSGLEILDFTIENTAGRIKKKGDLFKAVLGKGIDMEKAIDHLSG</sequence>
<dbReference type="Proteomes" id="UP000295468">
    <property type="component" value="Unassembled WGS sequence"/>
</dbReference>
<dbReference type="GO" id="GO:0005524">
    <property type="term" value="F:ATP binding"/>
    <property type="evidence" value="ECO:0007669"/>
    <property type="project" value="UniProtKB-KW"/>
</dbReference>
<keyword evidence="4" id="KW-0808">Transferase</keyword>
<dbReference type="EC" id="6.5.1.1" evidence="2"/>
<keyword evidence="15" id="KW-0233">DNA recombination</keyword>
<dbReference type="InterPro" id="IPR012310">
    <property type="entry name" value="DNA_ligase_ATP-dep_cent"/>
</dbReference>
<evidence type="ECO:0000256" key="16">
    <source>
        <dbReference type="ARBA" id="ARBA00023204"/>
    </source>
</evidence>
<evidence type="ECO:0000256" key="14">
    <source>
        <dbReference type="ARBA" id="ARBA00023125"/>
    </source>
</evidence>
<dbReference type="Pfam" id="PF01068">
    <property type="entry name" value="DNA_ligase_A_M"/>
    <property type="match status" value="1"/>
</dbReference>
<evidence type="ECO:0000256" key="12">
    <source>
        <dbReference type="ARBA" id="ARBA00022840"/>
    </source>
</evidence>
<dbReference type="CDD" id="cd07971">
    <property type="entry name" value="OBF_DNA_ligase_LigD"/>
    <property type="match status" value="1"/>
</dbReference>
<reference evidence="23 24" key="1">
    <citation type="submission" date="2019-03" db="EMBL/GenBank/DDBJ databases">
        <title>Genomic Encyclopedia of Archaeal and Bacterial Type Strains, Phase II (KMG-II): from individual species to whole genera.</title>
        <authorList>
            <person name="Goeker M."/>
        </authorList>
    </citation>
    <scope>NUCLEOTIDE SEQUENCE [LARGE SCALE GENOMIC DNA]</scope>
    <source>
        <strain evidence="23 24">DSM 18435</strain>
    </source>
</reference>
<feature type="domain" description="ATP-dependent DNA ligase family profile" evidence="22">
    <location>
        <begin position="288"/>
        <end position="395"/>
    </location>
</feature>
<evidence type="ECO:0000256" key="1">
    <source>
        <dbReference type="ARBA" id="ARBA00001936"/>
    </source>
</evidence>
<dbReference type="NCBIfam" id="TIGR02777">
    <property type="entry name" value="LigD_PE_dom"/>
    <property type="match status" value="1"/>
</dbReference>
<dbReference type="InterPro" id="IPR012340">
    <property type="entry name" value="NA-bd_OB-fold"/>
</dbReference>
<dbReference type="CDD" id="cd04865">
    <property type="entry name" value="LigD_Pol_like_2"/>
    <property type="match status" value="1"/>
</dbReference>
<gene>
    <name evidence="23" type="ORF">CLV82_0876</name>
</gene>
<dbReference type="Gene3D" id="2.40.50.140">
    <property type="entry name" value="Nucleic acid-binding proteins"/>
    <property type="match status" value="1"/>
</dbReference>
<keyword evidence="17" id="KW-0464">Manganese</keyword>
<dbReference type="EMBL" id="SNYI01000001">
    <property type="protein sequence ID" value="TDQ33038.1"/>
    <property type="molecule type" value="Genomic_DNA"/>
</dbReference>
<evidence type="ECO:0000256" key="4">
    <source>
        <dbReference type="ARBA" id="ARBA00022679"/>
    </source>
</evidence>
<dbReference type="InterPro" id="IPR014145">
    <property type="entry name" value="LigD_pol_dom"/>
</dbReference>
<dbReference type="GO" id="GO:0046872">
    <property type="term" value="F:metal ion binding"/>
    <property type="evidence" value="ECO:0007669"/>
    <property type="project" value="UniProtKB-KW"/>
</dbReference>
<keyword evidence="24" id="KW-1185">Reference proteome</keyword>
<dbReference type="InterPro" id="IPR014144">
    <property type="entry name" value="LigD_PE_domain"/>
</dbReference>
<keyword evidence="9" id="KW-0227">DNA damage</keyword>
<keyword evidence="3" id="KW-0436">Ligase</keyword>
<dbReference type="CDD" id="cd07906">
    <property type="entry name" value="Adenylation_DNA_ligase_LigD_LigC"/>
    <property type="match status" value="1"/>
</dbReference>
<keyword evidence="18" id="KW-0511">Multifunctional enzyme</keyword>
<dbReference type="NCBIfam" id="TIGR02779">
    <property type="entry name" value="NHEJ_ligase_lig"/>
    <property type="match status" value="1"/>
</dbReference>